<evidence type="ECO:0008006" key="2">
    <source>
        <dbReference type="Google" id="ProtNLM"/>
    </source>
</evidence>
<protein>
    <recommendedName>
        <fullName evidence="2">Phage head-tail joining protein</fullName>
    </recommendedName>
</protein>
<sequence length="106" mass="11804">MKAGILRDRLELQEHDEGGLDDWGTPLPNAWITVARIWGSVRHLSGTETIKAGADTSIVRASIRVRRRAAVTAGCRILFNGKTYDIEAVLPDSRRIYSDLICKLVE</sequence>
<organism evidence="1">
    <name type="scientific">bioreactor metagenome</name>
    <dbReference type="NCBI Taxonomy" id="1076179"/>
    <lineage>
        <taxon>unclassified sequences</taxon>
        <taxon>metagenomes</taxon>
        <taxon>ecological metagenomes</taxon>
    </lineage>
</organism>
<reference evidence="1" key="1">
    <citation type="submission" date="2019-08" db="EMBL/GenBank/DDBJ databases">
        <authorList>
            <person name="Kucharzyk K."/>
            <person name="Murdoch R.W."/>
            <person name="Higgins S."/>
            <person name="Loffler F."/>
        </authorList>
    </citation>
    <scope>NUCLEOTIDE SEQUENCE</scope>
</reference>
<name>A0A645EE21_9ZZZZ</name>
<evidence type="ECO:0000313" key="1">
    <source>
        <dbReference type="EMBL" id="MPM99013.1"/>
    </source>
</evidence>
<comment type="caution">
    <text evidence="1">The sequence shown here is derived from an EMBL/GenBank/DDBJ whole genome shotgun (WGS) entry which is preliminary data.</text>
</comment>
<dbReference type="Pfam" id="PF05521">
    <property type="entry name" value="Phage_HCP"/>
    <property type="match status" value="1"/>
</dbReference>
<dbReference type="EMBL" id="VSSQ01045138">
    <property type="protein sequence ID" value="MPM99013.1"/>
    <property type="molecule type" value="Genomic_DNA"/>
</dbReference>
<dbReference type="InterPro" id="IPR038666">
    <property type="entry name" value="SSP1_head-tail_sf"/>
</dbReference>
<dbReference type="NCBIfam" id="TIGR01563">
    <property type="entry name" value="gp16_SPP1"/>
    <property type="match status" value="1"/>
</dbReference>
<proteinExistence type="predicted"/>
<dbReference type="AlphaFoldDB" id="A0A645EE21"/>
<accession>A0A645EE21</accession>
<dbReference type="InterPro" id="IPR008767">
    <property type="entry name" value="Phage_SPP1_head-tail_adaptor"/>
</dbReference>
<gene>
    <name evidence="1" type="ORF">SDC9_146203</name>
</gene>
<dbReference type="Gene3D" id="2.40.10.270">
    <property type="entry name" value="Bacteriophage SPP1 head-tail adaptor protein"/>
    <property type="match status" value="1"/>
</dbReference>